<evidence type="ECO:0000313" key="14">
    <source>
        <dbReference type="EMBL" id="WTP86424.1"/>
    </source>
</evidence>
<feature type="domain" description="Peptidase M48" evidence="13">
    <location>
        <begin position="81"/>
        <end position="347"/>
    </location>
</feature>
<keyword evidence="8" id="KW-0862">Zinc</keyword>
<evidence type="ECO:0000256" key="9">
    <source>
        <dbReference type="ARBA" id="ARBA00022989"/>
    </source>
</evidence>
<keyword evidence="9 12" id="KW-1133">Transmembrane helix</keyword>
<keyword evidence="5 12" id="KW-0812">Transmembrane</keyword>
<protein>
    <submittedName>
        <fullName evidence="14">M48 family metalloprotease</fullName>
        <ecNumber evidence="14">3.4.24.-</ecNumber>
    </submittedName>
</protein>
<dbReference type="GO" id="GO:0004222">
    <property type="term" value="F:metalloendopeptidase activity"/>
    <property type="evidence" value="ECO:0007669"/>
    <property type="project" value="InterPro"/>
</dbReference>
<dbReference type="PANTHER" id="PTHR43221:SF1">
    <property type="entry name" value="PROTEASE HTPX"/>
    <property type="match status" value="1"/>
</dbReference>
<dbReference type="CDD" id="cd07328">
    <property type="entry name" value="M48_Ste24p_like"/>
    <property type="match status" value="1"/>
</dbReference>
<proteinExistence type="predicted"/>
<dbReference type="PANTHER" id="PTHR43221">
    <property type="entry name" value="PROTEASE HTPX"/>
    <property type="match status" value="1"/>
</dbReference>
<dbReference type="GO" id="GO:0046872">
    <property type="term" value="F:metal ion binding"/>
    <property type="evidence" value="ECO:0007669"/>
    <property type="project" value="UniProtKB-KW"/>
</dbReference>
<comment type="subcellular location">
    <subcellularLocation>
        <location evidence="2">Cell membrane</location>
        <topology evidence="2">Multi-pass membrane protein</topology>
    </subcellularLocation>
</comment>
<evidence type="ECO:0000256" key="10">
    <source>
        <dbReference type="ARBA" id="ARBA00023049"/>
    </source>
</evidence>
<dbReference type="EC" id="3.4.24.-" evidence="14"/>
<dbReference type="AlphaFoldDB" id="A0AAU1HWS7"/>
<keyword evidence="4" id="KW-0645">Protease</keyword>
<keyword evidence="7 14" id="KW-0378">Hydrolase</keyword>
<dbReference type="InterPro" id="IPR001915">
    <property type="entry name" value="Peptidase_M48"/>
</dbReference>
<evidence type="ECO:0000256" key="11">
    <source>
        <dbReference type="ARBA" id="ARBA00023136"/>
    </source>
</evidence>
<dbReference type="EMBL" id="CP108140">
    <property type="protein sequence ID" value="WTP86424.1"/>
    <property type="molecule type" value="Genomic_DNA"/>
</dbReference>
<evidence type="ECO:0000256" key="12">
    <source>
        <dbReference type="SAM" id="Phobius"/>
    </source>
</evidence>
<evidence type="ECO:0000256" key="7">
    <source>
        <dbReference type="ARBA" id="ARBA00022801"/>
    </source>
</evidence>
<gene>
    <name evidence="14" type="ORF">OG477_14060</name>
</gene>
<accession>A0AAU1HWS7</accession>
<evidence type="ECO:0000256" key="5">
    <source>
        <dbReference type="ARBA" id="ARBA00022692"/>
    </source>
</evidence>
<evidence type="ECO:0000256" key="4">
    <source>
        <dbReference type="ARBA" id="ARBA00022670"/>
    </source>
</evidence>
<keyword evidence="10 14" id="KW-0482">Metalloprotease</keyword>
<organism evidence="14">
    <name type="scientific">Streptomyces sp. NBC_00180</name>
    <dbReference type="NCBI Taxonomy" id="2903632"/>
    <lineage>
        <taxon>Bacteria</taxon>
        <taxon>Bacillati</taxon>
        <taxon>Actinomycetota</taxon>
        <taxon>Actinomycetes</taxon>
        <taxon>Kitasatosporales</taxon>
        <taxon>Streptomycetaceae</taxon>
        <taxon>Streptomyces</taxon>
    </lineage>
</organism>
<dbReference type="Pfam" id="PF01435">
    <property type="entry name" value="Peptidase_M48"/>
    <property type="match status" value="1"/>
</dbReference>
<evidence type="ECO:0000256" key="2">
    <source>
        <dbReference type="ARBA" id="ARBA00004651"/>
    </source>
</evidence>
<dbReference type="Gene3D" id="3.30.2010.10">
    <property type="entry name" value="Metalloproteases ('zincins'), catalytic domain"/>
    <property type="match status" value="1"/>
</dbReference>
<name>A0AAU1HWS7_9ACTN</name>
<feature type="transmembrane region" description="Helical" evidence="12">
    <location>
        <begin position="47"/>
        <end position="65"/>
    </location>
</feature>
<feature type="transmembrane region" description="Helical" evidence="12">
    <location>
        <begin position="12"/>
        <end position="35"/>
    </location>
</feature>
<comment type="cofactor">
    <cofactor evidence="1">
        <name>Zn(2+)</name>
        <dbReference type="ChEBI" id="CHEBI:29105"/>
    </cofactor>
</comment>
<dbReference type="GO" id="GO:0006508">
    <property type="term" value="P:proteolysis"/>
    <property type="evidence" value="ECO:0007669"/>
    <property type="project" value="UniProtKB-KW"/>
</dbReference>
<keyword evidence="3" id="KW-1003">Cell membrane</keyword>
<evidence type="ECO:0000256" key="3">
    <source>
        <dbReference type="ARBA" id="ARBA00022475"/>
    </source>
</evidence>
<evidence type="ECO:0000259" key="13">
    <source>
        <dbReference type="Pfam" id="PF01435"/>
    </source>
</evidence>
<dbReference type="InterPro" id="IPR050083">
    <property type="entry name" value="HtpX_protease"/>
</dbReference>
<keyword evidence="6" id="KW-0479">Metal-binding</keyword>
<evidence type="ECO:0000256" key="6">
    <source>
        <dbReference type="ARBA" id="ARBA00022723"/>
    </source>
</evidence>
<reference evidence="14" key="1">
    <citation type="submission" date="2022-10" db="EMBL/GenBank/DDBJ databases">
        <title>The complete genomes of actinobacterial strains from the NBC collection.</title>
        <authorList>
            <person name="Joergensen T.S."/>
            <person name="Alvarez Arevalo M."/>
            <person name="Sterndorff E.B."/>
            <person name="Faurdal D."/>
            <person name="Vuksanovic O."/>
            <person name="Mourched A.-S."/>
            <person name="Charusanti P."/>
            <person name="Shaw S."/>
            <person name="Blin K."/>
            <person name="Weber T."/>
        </authorList>
    </citation>
    <scope>NUCLEOTIDE SEQUENCE</scope>
    <source>
        <strain evidence="14">NBC 00180</strain>
    </source>
</reference>
<dbReference type="GO" id="GO:0005886">
    <property type="term" value="C:plasma membrane"/>
    <property type="evidence" value="ECO:0007669"/>
    <property type="project" value="UniProtKB-SubCell"/>
</dbReference>
<sequence>MGATLRAVRALILLAGFYLLGFVMLGALVAVDWAVAEGGVGSVTAKVWIVSALLAIPIVQGMFALRTPKEEPPPGLVMTEQQEPALWAAVRTLAEETGTRAPDAIVLTPDVNAAVAEDATFLGLKPGRRRMYIGLPLMAGLSEPQLRAVLAHEFGHYTNHDTRLSAITLRGRLQVLRTVASLHERSRKKVAKEEAKQEKKIAKRLAKGKKTGTVDAGTAGLSYRLAAKPFLWYGTFYLRASQGLGRRQELAADLAAARIAGRDATASALREIPVLDSAHGFYMQSYATLGTGAGLLPPPGEVFGGLRHLLTGRADELDEMRQALPEEEQSPYDSHPPIAERIARIEQLPDDGRALTGARPALCLLTDPAHAFAALEQAALTPEAHQLRRTADWTQLVNESMLWHADQDAEPLRTAVTEIHGGDGSLASFLNAVDAGRLWQMADRLPKSPEAQAATGRAAREFARPQVRARLSRMVVAELVRQGRAQWELSWSDPARLRLPDGYEEALKQALDAVVEDVPDTRELRQLLARAQ</sequence>
<evidence type="ECO:0000256" key="1">
    <source>
        <dbReference type="ARBA" id="ARBA00001947"/>
    </source>
</evidence>
<evidence type="ECO:0000256" key="8">
    <source>
        <dbReference type="ARBA" id="ARBA00022833"/>
    </source>
</evidence>
<keyword evidence="11 12" id="KW-0472">Membrane</keyword>